<sequence>MMHRTVIEAGPGTIRRLCCGSAETGDADAAVRWLDDPVALVDGEPVAVPELLRSVLTALACPGADGAVLIHPTWWSARRVDLVAAAARDVTGDAVTRPRATVLAAAAPDAGAIIEIGPALVAVTTAGTVAEPRLGAPEEVADRVAALVTDVRETVVIDGLATVGGAPALARLIAERLRGTGADVLVVDDAQVTRLATRPPPTAPKPDRTRRRPRLPLAGAAVAAVVAAGTLALGTHREPPVVAATTVLLEGRVAVQVPAQWTVRRVTDGPGSARVEVVSPADPQAVLHVTQSASGGTLAVAADLLRRALDAAPPGVFADFDPSATSAGRPAVTYREIRVAHRVAWTVLVDGPVRIGIGCQSGSSGSRVRGLV</sequence>
<comment type="caution">
    <text evidence="1">The sequence shown here is derived from an EMBL/GenBank/DDBJ whole genome shotgun (WGS) entry which is preliminary data.</text>
</comment>
<reference evidence="1 2" key="1">
    <citation type="submission" date="2021-05" db="EMBL/GenBank/DDBJ databases">
        <title>Mycobacterium acidophilum sp. nov., an extremely acid-tolerant member of the genus Mycobacterium.</title>
        <authorList>
            <person name="Xia J."/>
        </authorList>
    </citation>
    <scope>NUCLEOTIDE SEQUENCE [LARGE SCALE GENOMIC DNA]</scope>
    <source>
        <strain evidence="1 2">M1</strain>
    </source>
</reference>
<name>A0ABS5RN86_9MYCO</name>
<proteinExistence type="predicted"/>
<dbReference type="NCBIfam" id="TIGR03931">
    <property type="entry name" value="T7SS_Rv3446c"/>
    <property type="match status" value="1"/>
</dbReference>
<protein>
    <submittedName>
        <fullName evidence="1">Type VII secretion-associated protein</fullName>
    </submittedName>
</protein>
<keyword evidence="2" id="KW-1185">Reference proteome</keyword>
<evidence type="ECO:0000313" key="1">
    <source>
        <dbReference type="EMBL" id="MBS9535649.1"/>
    </source>
</evidence>
<evidence type="ECO:0000313" key="2">
    <source>
        <dbReference type="Proteomes" id="UP001519535"/>
    </source>
</evidence>
<accession>A0ABS5RN86</accession>
<organism evidence="1 2">
    <name type="scientific">Mycolicibacter acidiphilus</name>
    <dbReference type="NCBI Taxonomy" id="2835306"/>
    <lineage>
        <taxon>Bacteria</taxon>
        <taxon>Bacillati</taxon>
        <taxon>Actinomycetota</taxon>
        <taxon>Actinomycetes</taxon>
        <taxon>Mycobacteriales</taxon>
        <taxon>Mycobacteriaceae</taxon>
        <taxon>Mycolicibacter</taxon>
    </lineage>
</organism>
<feature type="non-terminal residue" evidence="1">
    <location>
        <position position="372"/>
    </location>
</feature>
<dbReference type="Proteomes" id="UP001519535">
    <property type="component" value="Unassembled WGS sequence"/>
</dbReference>
<dbReference type="EMBL" id="JAHCLR010000051">
    <property type="protein sequence ID" value="MBS9535649.1"/>
    <property type="molecule type" value="Genomic_DNA"/>
</dbReference>
<gene>
    <name evidence="1" type="ORF">KIH27_18855</name>
</gene>
<dbReference type="InterPro" id="IPR023840">
    <property type="entry name" value="T7SS_Rv3446c"/>
</dbReference>